<keyword evidence="8" id="KW-1185">Reference proteome</keyword>
<protein>
    <recommendedName>
        <fullName evidence="9">Peptidase S54 rhomboid domain-containing protein</fullName>
    </recommendedName>
</protein>
<feature type="region of interest" description="Disordered" evidence="5">
    <location>
        <begin position="366"/>
        <end position="398"/>
    </location>
</feature>
<evidence type="ECO:0000256" key="2">
    <source>
        <dbReference type="ARBA" id="ARBA00022692"/>
    </source>
</evidence>
<comment type="caution">
    <text evidence="7">The sequence shown here is derived from an EMBL/GenBank/DDBJ whole genome shotgun (WGS) entry which is preliminary data.</text>
</comment>
<accession>A0A4Y3WI97</accession>
<feature type="region of interest" description="Disordered" evidence="5">
    <location>
        <begin position="12"/>
        <end position="34"/>
    </location>
</feature>
<evidence type="ECO:0000256" key="6">
    <source>
        <dbReference type="SAM" id="Phobius"/>
    </source>
</evidence>
<evidence type="ECO:0000256" key="3">
    <source>
        <dbReference type="ARBA" id="ARBA00022989"/>
    </source>
</evidence>
<dbReference type="GO" id="GO:0016020">
    <property type="term" value="C:membrane"/>
    <property type="evidence" value="ECO:0007669"/>
    <property type="project" value="UniProtKB-SubCell"/>
</dbReference>
<reference evidence="7 8" key="1">
    <citation type="submission" date="2019-06" db="EMBL/GenBank/DDBJ databases">
        <title>Whole genome shotgun sequence of Pseudonocardia hydrocarbonoxydans NBRC 14498.</title>
        <authorList>
            <person name="Hosoyama A."/>
            <person name="Uohara A."/>
            <person name="Ohji S."/>
            <person name="Ichikawa N."/>
        </authorList>
    </citation>
    <scope>NUCLEOTIDE SEQUENCE [LARGE SCALE GENOMIC DNA]</scope>
    <source>
        <strain evidence="7 8">NBRC 14498</strain>
    </source>
</reference>
<keyword evidence="4 6" id="KW-0472">Membrane</keyword>
<evidence type="ECO:0000256" key="5">
    <source>
        <dbReference type="SAM" id="MobiDB-lite"/>
    </source>
</evidence>
<evidence type="ECO:0000256" key="1">
    <source>
        <dbReference type="ARBA" id="ARBA00004141"/>
    </source>
</evidence>
<comment type="subcellular location">
    <subcellularLocation>
        <location evidence="1">Membrane</location>
        <topology evidence="1">Multi-pass membrane protein</topology>
    </subcellularLocation>
</comment>
<feature type="transmembrane region" description="Helical" evidence="6">
    <location>
        <begin position="218"/>
        <end position="235"/>
    </location>
</feature>
<evidence type="ECO:0000256" key="4">
    <source>
        <dbReference type="ARBA" id="ARBA00023136"/>
    </source>
</evidence>
<organism evidence="7 8">
    <name type="scientific">Pseudonocardia hydrocarbonoxydans</name>
    <dbReference type="NCBI Taxonomy" id="76726"/>
    <lineage>
        <taxon>Bacteria</taxon>
        <taxon>Bacillati</taxon>
        <taxon>Actinomycetota</taxon>
        <taxon>Actinomycetes</taxon>
        <taxon>Pseudonocardiales</taxon>
        <taxon>Pseudonocardiaceae</taxon>
        <taxon>Pseudonocardia</taxon>
    </lineage>
</organism>
<feature type="transmembrane region" description="Helical" evidence="6">
    <location>
        <begin position="100"/>
        <end position="122"/>
    </location>
</feature>
<dbReference type="Gene3D" id="1.20.1540.10">
    <property type="entry name" value="Rhomboid-like"/>
    <property type="match status" value="1"/>
</dbReference>
<gene>
    <name evidence="7" type="ORF">PHY01_09400</name>
</gene>
<evidence type="ECO:0008006" key="9">
    <source>
        <dbReference type="Google" id="ProtNLM"/>
    </source>
</evidence>
<evidence type="ECO:0000313" key="7">
    <source>
        <dbReference type="EMBL" id="GEC18657.1"/>
    </source>
</evidence>
<dbReference type="EMBL" id="BJNG01000006">
    <property type="protein sequence ID" value="GEC18657.1"/>
    <property type="molecule type" value="Genomic_DNA"/>
</dbReference>
<proteinExistence type="predicted"/>
<dbReference type="Proteomes" id="UP000320338">
    <property type="component" value="Unassembled WGS sequence"/>
</dbReference>
<feature type="transmembrane region" description="Helical" evidence="6">
    <location>
        <begin position="255"/>
        <end position="279"/>
    </location>
</feature>
<feature type="compositionally biased region" description="Low complexity" evidence="5">
    <location>
        <begin position="366"/>
        <end position="389"/>
    </location>
</feature>
<evidence type="ECO:0000313" key="8">
    <source>
        <dbReference type="Proteomes" id="UP000320338"/>
    </source>
</evidence>
<sequence>MDGETRVVAAPARDLDPFMTTQRDTASPPGPRDRWSGAAALRLRATLRHAPVTTGLVAALWVIGISTGSLLGGPAAPLRSTIAIGVPTLSTGSWWTPLTSMLWCSGPVGYLATTALLLGLLAPVEHRAGPVRTAALLIGSHAVGVLGGTGLVALGAAAGEPWALRLATDVAVGPSPGVVGAALAVSVRLGALWRRRLRVLVVVVLVMLALYSGSLQDVLRLGGGLVGLAAGPVLLGRPRGRVPGAATGPEVRTLVALVVAASAAGPLIAALSGTAIGPLSVLRFLVLPPPPDPATVAAICADPATVDDCAGLQFRLRLGGVGPAVCRYCRCWSCSPSPRGCVGAGGSHGSAPSASTCCSPCSAWSSRYSPSRPRSSGSSPSAARRTPSSTPEWRRASCSRWPSWPCCW</sequence>
<feature type="transmembrane region" description="Helical" evidence="6">
    <location>
        <begin position="52"/>
        <end position="71"/>
    </location>
</feature>
<keyword evidence="3 6" id="KW-1133">Transmembrane helix</keyword>
<name>A0A4Y3WI97_9PSEU</name>
<dbReference type="SUPFAM" id="SSF144091">
    <property type="entry name" value="Rhomboid-like"/>
    <property type="match status" value="1"/>
</dbReference>
<feature type="transmembrane region" description="Helical" evidence="6">
    <location>
        <begin position="162"/>
        <end position="185"/>
    </location>
</feature>
<feature type="transmembrane region" description="Helical" evidence="6">
    <location>
        <begin position="134"/>
        <end position="156"/>
    </location>
</feature>
<keyword evidence="2 6" id="KW-0812">Transmembrane</keyword>
<dbReference type="InterPro" id="IPR035952">
    <property type="entry name" value="Rhomboid-like_sf"/>
</dbReference>
<dbReference type="AlphaFoldDB" id="A0A4Y3WI97"/>
<feature type="transmembrane region" description="Helical" evidence="6">
    <location>
        <begin position="197"/>
        <end position="212"/>
    </location>
</feature>